<accession>A0AAE1UI31</accession>
<proteinExistence type="predicted"/>
<comment type="caution">
    <text evidence="1">The sequence shown here is derived from an EMBL/GenBank/DDBJ whole genome shotgun (WGS) entry which is preliminary data.</text>
</comment>
<protein>
    <submittedName>
        <fullName evidence="1">Uncharacterized protein</fullName>
    </submittedName>
</protein>
<keyword evidence="2" id="KW-1185">Reference proteome</keyword>
<gene>
    <name evidence="1" type="ORF">Pmani_008056</name>
</gene>
<dbReference type="AlphaFoldDB" id="A0AAE1UI31"/>
<reference evidence="1" key="1">
    <citation type="submission" date="2023-11" db="EMBL/GenBank/DDBJ databases">
        <title>Genome assemblies of two species of porcelain crab, Petrolisthes cinctipes and Petrolisthes manimaculis (Anomura: Porcellanidae).</title>
        <authorList>
            <person name="Angst P."/>
        </authorList>
    </citation>
    <scope>NUCLEOTIDE SEQUENCE</scope>
    <source>
        <strain evidence="1">PB745_02</strain>
        <tissue evidence="1">Gill</tissue>
    </source>
</reference>
<evidence type="ECO:0000313" key="2">
    <source>
        <dbReference type="Proteomes" id="UP001292094"/>
    </source>
</evidence>
<sequence length="94" mass="10938">MRREAGEPDDRRRGDGEVIYDDDMRGSLVQLHTHLQYIITSKASRIESCGMIIVVFPVLRRKKSVDMDILHLLKEEDGHGRLQFRRGWAWSSTV</sequence>
<dbReference type="EMBL" id="JAWZYT010000618">
    <property type="protein sequence ID" value="KAK4321111.1"/>
    <property type="molecule type" value="Genomic_DNA"/>
</dbReference>
<name>A0AAE1UI31_9EUCA</name>
<organism evidence="1 2">
    <name type="scientific">Petrolisthes manimaculis</name>
    <dbReference type="NCBI Taxonomy" id="1843537"/>
    <lineage>
        <taxon>Eukaryota</taxon>
        <taxon>Metazoa</taxon>
        <taxon>Ecdysozoa</taxon>
        <taxon>Arthropoda</taxon>
        <taxon>Crustacea</taxon>
        <taxon>Multicrustacea</taxon>
        <taxon>Malacostraca</taxon>
        <taxon>Eumalacostraca</taxon>
        <taxon>Eucarida</taxon>
        <taxon>Decapoda</taxon>
        <taxon>Pleocyemata</taxon>
        <taxon>Anomura</taxon>
        <taxon>Galatheoidea</taxon>
        <taxon>Porcellanidae</taxon>
        <taxon>Petrolisthes</taxon>
    </lineage>
</organism>
<dbReference type="Proteomes" id="UP001292094">
    <property type="component" value="Unassembled WGS sequence"/>
</dbReference>
<evidence type="ECO:0000313" key="1">
    <source>
        <dbReference type="EMBL" id="KAK4321111.1"/>
    </source>
</evidence>